<dbReference type="EMBL" id="VDEP01000238">
    <property type="protein sequence ID" value="KAA1121509.1"/>
    <property type="molecule type" value="Genomic_DNA"/>
</dbReference>
<feature type="chain" id="PRO_5033849250" evidence="1">
    <location>
        <begin position="21"/>
        <end position="276"/>
    </location>
</feature>
<evidence type="ECO:0000313" key="3">
    <source>
        <dbReference type="EMBL" id="KAA1121509.1"/>
    </source>
</evidence>
<dbReference type="EMBL" id="VSWC01000079">
    <property type="protein sequence ID" value="KAA1095242.1"/>
    <property type="molecule type" value="Genomic_DNA"/>
</dbReference>
<comment type="caution">
    <text evidence="3">The sequence shown here is derived from an EMBL/GenBank/DDBJ whole genome shotgun (WGS) entry which is preliminary data.</text>
</comment>
<dbReference type="Proteomes" id="UP000325313">
    <property type="component" value="Unassembled WGS sequence"/>
</dbReference>
<keyword evidence="1" id="KW-0732">Signal</keyword>
<feature type="signal peptide" evidence="1">
    <location>
        <begin position="1"/>
        <end position="20"/>
    </location>
</feature>
<accession>A0A5B0R879</accession>
<dbReference type="Proteomes" id="UP000324748">
    <property type="component" value="Unassembled WGS sequence"/>
</dbReference>
<sequence>MFIALFVVLLFLSWPVLIRSIYPKFKKVEPEAPRILPSPSEITHQIRSKNVGISDSLLTFSEFGPNDHEVRHYDRLAEEYCCPDLVSVIDSHLIATLRRTGELTRKLNDHLEELALRGVNAMIIFVFQDEENRRSSTEASVNWRDDNSIETLVNWRDEERTHTCTQLNLTALLRLIHLTASLNDEVSKKNHQLIESLKRSMEAVGKKQTAKLTELQTALALAHTVQSGLEHWRRHLRLYSINVSFTKLIDKCGGKKRTYLQNSVKKTLNKIQLKQI</sequence>
<gene>
    <name evidence="2" type="ORF">PGT21_036805</name>
    <name evidence="3" type="ORF">PGTUg99_030179</name>
</gene>
<evidence type="ECO:0000313" key="5">
    <source>
        <dbReference type="Proteomes" id="UP000325313"/>
    </source>
</evidence>
<dbReference type="OrthoDB" id="2506868at2759"/>
<proteinExistence type="predicted"/>
<name>A0A5B0R879_PUCGR</name>
<protein>
    <submittedName>
        <fullName evidence="3">Uncharacterized protein</fullName>
    </submittedName>
</protein>
<reference evidence="4 5" key="1">
    <citation type="submission" date="2019-05" db="EMBL/GenBank/DDBJ databases">
        <title>Emergence of the Ug99 lineage of the wheat stem rust pathogen through somatic hybridization.</title>
        <authorList>
            <person name="Li F."/>
            <person name="Upadhyaya N.M."/>
            <person name="Sperschneider J."/>
            <person name="Matny O."/>
            <person name="Nguyen-Phuc H."/>
            <person name="Mago R."/>
            <person name="Raley C."/>
            <person name="Miller M.E."/>
            <person name="Silverstein K.A.T."/>
            <person name="Henningsen E."/>
            <person name="Hirsch C.D."/>
            <person name="Visser B."/>
            <person name="Pretorius Z.A."/>
            <person name="Steffenson B.J."/>
            <person name="Schwessinger B."/>
            <person name="Dodds P.N."/>
            <person name="Figueroa M."/>
        </authorList>
    </citation>
    <scope>NUCLEOTIDE SEQUENCE [LARGE SCALE GENOMIC DNA]</scope>
    <source>
        <strain evidence="2">21-0</strain>
        <strain evidence="3 5">Ug99</strain>
    </source>
</reference>
<keyword evidence="4" id="KW-1185">Reference proteome</keyword>
<dbReference type="AlphaFoldDB" id="A0A5B0R879"/>
<evidence type="ECO:0000313" key="2">
    <source>
        <dbReference type="EMBL" id="KAA1095242.1"/>
    </source>
</evidence>
<evidence type="ECO:0000313" key="4">
    <source>
        <dbReference type="Proteomes" id="UP000324748"/>
    </source>
</evidence>
<organism evidence="3 5">
    <name type="scientific">Puccinia graminis f. sp. tritici</name>
    <dbReference type="NCBI Taxonomy" id="56615"/>
    <lineage>
        <taxon>Eukaryota</taxon>
        <taxon>Fungi</taxon>
        <taxon>Dikarya</taxon>
        <taxon>Basidiomycota</taxon>
        <taxon>Pucciniomycotina</taxon>
        <taxon>Pucciniomycetes</taxon>
        <taxon>Pucciniales</taxon>
        <taxon>Pucciniaceae</taxon>
        <taxon>Puccinia</taxon>
    </lineage>
</organism>
<evidence type="ECO:0000256" key="1">
    <source>
        <dbReference type="SAM" id="SignalP"/>
    </source>
</evidence>